<name>A0A914Q178_9BILA</name>
<feature type="short sequence motif" description="Q motif" evidence="6">
    <location>
        <begin position="84"/>
        <end position="112"/>
    </location>
</feature>
<dbReference type="GO" id="GO:0003724">
    <property type="term" value="F:RNA helicase activity"/>
    <property type="evidence" value="ECO:0007669"/>
    <property type="project" value="UniProtKB-EC"/>
</dbReference>
<evidence type="ECO:0000256" key="2">
    <source>
        <dbReference type="ARBA" id="ARBA00022741"/>
    </source>
</evidence>
<evidence type="ECO:0000256" key="4">
    <source>
        <dbReference type="ARBA" id="ARBA00022806"/>
    </source>
</evidence>
<evidence type="ECO:0000256" key="3">
    <source>
        <dbReference type="ARBA" id="ARBA00022801"/>
    </source>
</evidence>
<dbReference type="GO" id="GO:0016787">
    <property type="term" value="F:hydrolase activity"/>
    <property type="evidence" value="ECO:0007669"/>
    <property type="project" value="UniProtKB-KW"/>
</dbReference>
<dbReference type="InterPro" id="IPR014014">
    <property type="entry name" value="RNA_helicase_DEAD_Q_motif"/>
</dbReference>
<evidence type="ECO:0000313" key="9">
    <source>
        <dbReference type="Proteomes" id="UP000887578"/>
    </source>
</evidence>
<protein>
    <recommendedName>
        <fullName evidence="1">RNA helicase</fullName>
        <ecNumber evidence="1">3.6.4.13</ecNumber>
    </recommendedName>
</protein>
<dbReference type="Gene3D" id="3.40.50.300">
    <property type="entry name" value="P-loop containing nucleotide triphosphate hydrolases"/>
    <property type="match status" value="1"/>
</dbReference>
<keyword evidence="2" id="KW-0547">Nucleotide-binding</keyword>
<reference evidence="10" key="1">
    <citation type="submission" date="2022-11" db="UniProtKB">
        <authorList>
            <consortium name="WormBaseParasite"/>
        </authorList>
    </citation>
    <scope>IDENTIFICATION</scope>
</reference>
<evidence type="ECO:0000259" key="8">
    <source>
        <dbReference type="PROSITE" id="PS51195"/>
    </source>
</evidence>
<evidence type="ECO:0000256" key="1">
    <source>
        <dbReference type="ARBA" id="ARBA00012552"/>
    </source>
</evidence>
<feature type="compositionally biased region" description="Basic and acidic residues" evidence="7">
    <location>
        <begin position="24"/>
        <end position="52"/>
    </location>
</feature>
<keyword evidence="5" id="KW-0067">ATP-binding</keyword>
<organism evidence="9 10">
    <name type="scientific">Panagrolaimus davidi</name>
    <dbReference type="NCBI Taxonomy" id="227884"/>
    <lineage>
        <taxon>Eukaryota</taxon>
        <taxon>Metazoa</taxon>
        <taxon>Ecdysozoa</taxon>
        <taxon>Nematoda</taxon>
        <taxon>Chromadorea</taxon>
        <taxon>Rhabditida</taxon>
        <taxon>Tylenchina</taxon>
        <taxon>Panagrolaimomorpha</taxon>
        <taxon>Panagrolaimoidea</taxon>
        <taxon>Panagrolaimidae</taxon>
        <taxon>Panagrolaimus</taxon>
    </lineage>
</organism>
<dbReference type="EC" id="3.6.4.13" evidence="1"/>
<keyword evidence="4" id="KW-0347">Helicase</keyword>
<proteinExistence type="predicted"/>
<keyword evidence="3" id="KW-0378">Hydrolase</keyword>
<dbReference type="AlphaFoldDB" id="A0A914Q178"/>
<sequence>MRKKHLVRTNCKERHSIFFTHTQGKQDREDSRIENLTKKERKEAHDDRHWTEKSLDEMRPRDWRIFREDLNIAIKGGKIRNPLRNWEEVGLPKEIYDSILAVGNNEPSPIQRQAIPIGLQNSDIIGVAET</sequence>
<keyword evidence="9" id="KW-1185">Reference proteome</keyword>
<dbReference type="Proteomes" id="UP000887578">
    <property type="component" value="Unplaced"/>
</dbReference>
<evidence type="ECO:0000256" key="7">
    <source>
        <dbReference type="SAM" id="MobiDB-lite"/>
    </source>
</evidence>
<dbReference type="PROSITE" id="PS51195">
    <property type="entry name" value="Q_MOTIF"/>
    <property type="match status" value="1"/>
</dbReference>
<dbReference type="GO" id="GO:0005524">
    <property type="term" value="F:ATP binding"/>
    <property type="evidence" value="ECO:0007669"/>
    <property type="project" value="UniProtKB-KW"/>
</dbReference>
<dbReference type="SUPFAM" id="SSF52540">
    <property type="entry name" value="P-loop containing nucleoside triphosphate hydrolases"/>
    <property type="match status" value="1"/>
</dbReference>
<evidence type="ECO:0000313" key="10">
    <source>
        <dbReference type="WBParaSite" id="PDA_v2.g24463.t1"/>
    </source>
</evidence>
<evidence type="ECO:0000256" key="6">
    <source>
        <dbReference type="PROSITE-ProRule" id="PRU00552"/>
    </source>
</evidence>
<feature type="region of interest" description="Disordered" evidence="7">
    <location>
        <begin position="21"/>
        <end position="52"/>
    </location>
</feature>
<feature type="domain" description="DEAD-box RNA helicase Q" evidence="8">
    <location>
        <begin position="84"/>
        <end position="112"/>
    </location>
</feature>
<dbReference type="InterPro" id="IPR027417">
    <property type="entry name" value="P-loop_NTPase"/>
</dbReference>
<dbReference type="WBParaSite" id="PDA_v2.g24463.t1">
    <property type="protein sequence ID" value="PDA_v2.g24463.t1"/>
    <property type="gene ID" value="PDA_v2.g24463"/>
</dbReference>
<accession>A0A914Q178</accession>
<evidence type="ECO:0000256" key="5">
    <source>
        <dbReference type="ARBA" id="ARBA00022840"/>
    </source>
</evidence>